<accession>A0A199UFD6</accession>
<protein>
    <submittedName>
        <fullName evidence="1">UPF0496 protein 4</fullName>
    </submittedName>
</protein>
<sequence>MKVSLWGPPITRNRKLLLTSARYEFHVREVFTGLEGTPSHVIRTRVARREGLSDLGFVVKKGRFWGIYDGAFVGFGLDLRQLKMSRPHDGQRNFLPFGNPFRSILPNKGSHLSRKLQPLLNNFEEALSLSLKKLKPKDTSDVFTLCWMSHAIECLSEAHTSIEALITELQLPVSDWDEKWIDTYLDSSLKLLDICLALSSELARLDQGQLLLQYVLHVLDRKSTSPTAEQLQEAHASLHDYLKKANLRSPKLENCSTILQSLAGSLHLTKVKNSAKGRVLLRALYGVKAVTILICSFFAAAFLGSPQPLMELQVPDEFLWSEAFNELQTAVNEEVRRRFPSGKHTAVKEMEEAESCAKRLHEWTSAFGCEELAEEQINGFIHEREVVKAEKNTEQQEEKDNPMECISDTVDSVDKLRHGLDSLSKRVGDFFQIVLSGRDALLCNLRVTNVNKLDRNRS</sequence>
<dbReference type="EMBL" id="LSRQ01008340">
    <property type="protein sequence ID" value="OAY63458.1"/>
    <property type="molecule type" value="Genomic_DNA"/>
</dbReference>
<evidence type="ECO:0000313" key="2">
    <source>
        <dbReference type="Proteomes" id="UP000092600"/>
    </source>
</evidence>
<dbReference type="Proteomes" id="UP000092600">
    <property type="component" value="Unassembled WGS sequence"/>
</dbReference>
<name>A0A199UFD6_ANACO</name>
<proteinExistence type="predicted"/>
<gene>
    <name evidence="1" type="ORF">ACMD2_15439</name>
</gene>
<dbReference type="STRING" id="4615.A0A199UFD6"/>
<dbReference type="PANTHER" id="PTHR31509">
    <property type="entry name" value="BPS1-LIKE PROTEIN"/>
    <property type="match status" value="1"/>
</dbReference>
<organism evidence="1 2">
    <name type="scientific">Ananas comosus</name>
    <name type="common">Pineapple</name>
    <name type="synonym">Ananas ananas</name>
    <dbReference type="NCBI Taxonomy" id="4615"/>
    <lineage>
        <taxon>Eukaryota</taxon>
        <taxon>Viridiplantae</taxon>
        <taxon>Streptophyta</taxon>
        <taxon>Embryophyta</taxon>
        <taxon>Tracheophyta</taxon>
        <taxon>Spermatophyta</taxon>
        <taxon>Magnoliopsida</taxon>
        <taxon>Liliopsida</taxon>
        <taxon>Poales</taxon>
        <taxon>Bromeliaceae</taxon>
        <taxon>Bromelioideae</taxon>
        <taxon>Ananas</taxon>
    </lineage>
</organism>
<dbReference type="AlphaFoldDB" id="A0A199UFD6"/>
<evidence type="ECO:0000313" key="1">
    <source>
        <dbReference type="EMBL" id="OAY63458.1"/>
    </source>
</evidence>
<reference evidence="1 2" key="1">
    <citation type="journal article" date="2016" name="DNA Res.">
        <title>The draft genome of MD-2 pineapple using hybrid error correction of long reads.</title>
        <authorList>
            <person name="Redwan R.M."/>
            <person name="Saidin A."/>
            <person name="Kumar S.V."/>
        </authorList>
    </citation>
    <scope>NUCLEOTIDE SEQUENCE [LARGE SCALE GENOMIC DNA]</scope>
    <source>
        <strain evidence="2">cv. MD2</strain>
        <tissue evidence="1">Leaf</tissue>
    </source>
</reference>
<comment type="caution">
    <text evidence="1">The sequence shown here is derived from an EMBL/GenBank/DDBJ whole genome shotgun (WGS) entry which is preliminary data.</text>
</comment>